<name>A0AAN7ZVX5_9PEZI</name>
<dbReference type="Pfam" id="PF13622">
    <property type="entry name" value="4HBT_3"/>
    <property type="match status" value="1"/>
</dbReference>
<dbReference type="PANTHER" id="PTHR11066:SF64">
    <property type="entry name" value="ACYL-COA THIOESTERASE (AFU_ORTHOLOGUE AFUA_1G12060)"/>
    <property type="match status" value="1"/>
</dbReference>
<dbReference type="SUPFAM" id="SSF54637">
    <property type="entry name" value="Thioesterase/thiol ester dehydrase-isomerase"/>
    <property type="match status" value="2"/>
</dbReference>
<keyword evidence="2" id="KW-0378">Hydrolase</keyword>
<accession>A0AAN7ZVX5</accession>
<dbReference type="GO" id="GO:0006637">
    <property type="term" value="P:acyl-CoA metabolic process"/>
    <property type="evidence" value="ECO:0007669"/>
    <property type="project" value="InterPro"/>
</dbReference>
<organism evidence="5 6">
    <name type="scientific">Elasticomyces elasticus</name>
    <dbReference type="NCBI Taxonomy" id="574655"/>
    <lineage>
        <taxon>Eukaryota</taxon>
        <taxon>Fungi</taxon>
        <taxon>Dikarya</taxon>
        <taxon>Ascomycota</taxon>
        <taxon>Pezizomycotina</taxon>
        <taxon>Dothideomycetes</taxon>
        <taxon>Dothideomycetidae</taxon>
        <taxon>Mycosphaerellales</taxon>
        <taxon>Teratosphaeriaceae</taxon>
        <taxon>Elasticomyces</taxon>
    </lineage>
</organism>
<reference evidence="5" key="1">
    <citation type="submission" date="2023-08" db="EMBL/GenBank/DDBJ databases">
        <title>Black Yeasts Isolated from many extreme environments.</title>
        <authorList>
            <person name="Coleine C."/>
            <person name="Stajich J.E."/>
            <person name="Selbmann L."/>
        </authorList>
    </citation>
    <scope>NUCLEOTIDE SEQUENCE</scope>
    <source>
        <strain evidence="5">CCFEE 5810</strain>
    </source>
</reference>
<comment type="similarity">
    <text evidence="1">Belongs to the C/M/P thioester hydrolase family.</text>
</comment>
<dbReference type="CDD" id="cd03444">
    <property type="entry name" value="Thioesterase_II_repeat1"/>
    <property type="match status" value="1"/>
</dbReference>
<dbReference type="InterPro" id="IPR003703">
    <property type="entry name" value="Acyl_CoA_thio"/>
</dbReference>
<dbReference type="AlphaFoldDB" id="A0AAN7ZVX5"/>
<dbReference type="CDD" id="cd03445">
    <property type="entry name" value="Thioesterase_II_repeat2"/>
    <property type="match status" value="1"/>
</dbReference>
<evidence type="ECO:0000259" key="3">
    <source>
        <dbReference type="Pfam" id="PF13622"/>
    </source>
</evidence>
<sequence length="349" mass="39624">MPLPYEGNVYRPFEELVKLEKLDERTYRSVARPFSPGGPVGQNRAYGGHVYMQSAWAACQTVPDGFLLHNVTGNFLLAGILDIPFMYKVHIIRDGRSYATRIVNVTQAQGKGMCFTSTCSFKRAEDSPLDVQEDVGIWAKYKDVLDEKRPEDIEECPGMDVPWYWKRRKETGINDSFPGLTARKVNMQAYNDVRHPLDRRQLILYRTIGTLPDVPNMHLCAHLYASDRNSLYIVANHVDVGDLWTQMGSLVHSVNFHSNMADLWFQPSANETSPLDDSSGRWFCKEDWTDRVANGRALFHSKVWSPSGKHIATVSQDGMIRVTKKAIASPQEVETMKGREAKWAPRGKL</sequence>
<evidence type="ECO:0000313" key="5">
    <source>
        <dbReference type="EMBL" id="KAK5706450.1"/>
    </source>
</evidence>
<evidence type="ECO:0000256" key="1">
    <source>
        <dbReference type="ARBA" id="ARBA00006538"/>
    </source>
</evidence>
<proteinExistence type="inferred from homology"/>
<dbReference type="Proteomes" id="UP001310594">
    <property type="component" value="Unassembled WGS sequence"/>
</dbReference>
<dbReference type="InterPro" id="IPR042171">
    <property type="entry name" value="Acyl-CoA_hotdog"/>
</dbReference>
<dbReference type="PANTHER" id="PTHR11066">
    <property type="entry name" value="ACYL-COA THIOESTERASE"/>
    <property type="match status" value="1"/>
</dbReference>
<dbReference type="GO" id="GO:0005782">
    <property type="term" value="C:peroxisomal matrix"/>
    <property type="evidence" value="ECO:0007669"/>
    <property type="project" value="UniProtKB-SubCell"/>
</dbReference>
<dbReference type="Gene3D" id="2.40.160.210">
    <property type="entry name" value="Acyl-CoA thioesterase, double hotdog domain"/>
    <property type="match status" value="1"/>
</dbReference>
<dbReference type="Pfam" id="PF20789">
    <property type="entry name" value="4HBT_3C"/>
    <property type="match status" value="1"/>
</dbReference>
<dbReference type="GO" id="GO:0047617">
    <property type="term" value="F:fatty acyl-CoA hydrolase activity"/>
    <property type="evidence" value="ECO:0007669"/>
    <property type="project" value="InterPro"/>
</dbReference>
<dbReference type="GO" id="GO:0009062">
    <property type="term" value="P:fatty acid catabolic process"/>
    <property type="evidence" value="ECO:0007669"/>
    <property type="project" value="TreeGrafter"/>
</dbReference>
<gene>
    <name evidence="5" type="ORF">LTR97_001438</name>
</gene>
<evidence type="ECO:0000259" key="4">
    <source>
        <dbReference type="Pfam" id="PF20789"/>
    </source>
</evidence>
<evidence type="ECO:0008006" key="7">
    <source>
        <dbReference type="Google" id="ProtNLM"/>
    </source>
</evidence>
<evidence type="ECO:0000313" key="6">
    <source>
        <dbReference type="Proteomes" id="UP001310594"/>
    </source>
</evidence>
<feature type="domain" description="Acyl-CoA thioesterase-like C-terminal" evidence="4">
    <location>
        <begin position="210"/>
        <end position="320"/>
    </location>
</feature>
<comment type="caution">
    <text evidence="5">The sequence shown here is derived from an EMBL/GenBank/DDBJ whole genome shotgun (WGS) entry which is preliminary data.</text>
</comment>
<dbReference type="EMBL" id="JAVRQU010000002">
    <property type="protein sequence ID" value="KAK5706450.1"/>
    <property type="molecule type" value="Genomic_DNA"/>
</dbReference>
<dbReference type="InterPro" id="IPR049450">
    <property type="entry name" value="ACOT8-like_C"/>
</dbReference>
<feature type="domain" description="Acyl-CoA thioesterase-like N-terminal HotDog" evidence="3">
    <location>
        <begin position="42"/>
        <end position="121"/>
    </location>
</feature>
<dbReference type="InterPro" id="IPR029069">
    <property type="entry name" value="HotDog_dom_sf"/>
</dbReference>
<evidence type="ECO:0000256" key="2">
    <source>
        <dbReference type="ARBA" id="ARBA00022801"/>
    </source>
</evidence>
<dbReference type="InterPro" id="IPR049449">
    <property type="entry name" value="TesB_ACOT8-like_N"/>
</dbReference>
<protein>
    <recommendedName>
        <fullName evidence="7">Thioesterase/thiol ester dehydrase-isomerase</fullName>
    </recommendedName>
</protein>